<feature type="domain" description="CBS" evidence="8">
    <location>
        <begin position="271"/>
        <end position="323"/>
    </location>
</feature>
<feature type="binding site" evidence="5">
    <location>
        <position position="72"/>
    </location>
    <ligand>
        <name>Zn(2+)</name>
        <dbReference type="ChEBI" id="CHEBI:29105"/>
    </ligand>
</feature>
<dbReference type="InterPro" id="IPR004800">
    <property type="entry name" value="KdsD/KpsF-type"/>
</dbReference>
<keyword evidence="11" id="KW-1185">Reference proteome</keyword>
<dbReference type="InterPro" id="IPR000644">
    <property type="entry name" value="CBS_dom"/>
</dbReference>
<dbReference type="InterPro" id="IPR046348">
    <property type="entry name" value="SIS_dom_sf"/>
</dbReference>
<keyword evidence="5" id="KW-0479">Metal-binding</keyword>
<dbReference type="Gene3D" id="3.40.50.10490">
    <property type="entry name" value="Glucose-6-phosphate isomerase like protein, domain 1"/>
    <property type="match status" value="1"/>
</dbReference>
<dbReference type="GO" id="GO:0019146">
    <property type="term" value="F:arabinose-5-phosphate isomerase activity"/>
    <property type="evidence" value="ECO:0007669"/>
    <property type="project" value="UniProtKB-ARBA"/>
</dbReference>
<dbReference type="GO" id="GO:0097367">
    <property type="term" value="F:carbohydrate derivative binding"/>
    <property type="evidence" value="ECO:0007669"/>
    <property type="project" value="InterPro"/>
</dbReference>
<dbReference type="PANTHER" id="PTHR42745">
    <property type="match status" value="1"/>
</dbReference>
<feature type="site" description="Catalytically relevant" evidence="6">
    <location>
        <position position="101"/>
    </location>
</feature>
<evidence type="ECO:0000256" key="2">
    <source>
        <dbReference type="ARBA" id="ARBA00022737"/>
    </source>
</evidence>
<dbReference type="RefSeq" id="WP_168062063.1">
    <property type="nucleotide sequence ID" value="NZ_VTOW01000003.1"/>
</dbReference>
<proteinExistence type="inferred from homology"/>
<dbReference type="AlphaFoldDB" id="A0A7X6DS83"/>
<dbReference type="Pfam" id="PF00571">
    <property type="entry name" value="CBS"/>
    <property type="match status" value="2"/>
</dbReference>
<evidence type="ECO:0000256" key="4">
    <source>
        <dbReference type="PIRNR" id="PIRNR004692"/>
    </source>
</evidence>
<evidence type="ECO:0000259" key="8">
    <source>
        <dbReference type="PROSITE" id="PS51371"/>
    </source>
</evidence>
<dbReference type="Pfam" id="PF01380">
    <property type="entry name" value="SIS"/>
    <property type="match status" value="1"/>
</dbReference>
<dbReference type="GO" id="GO:1901135">
    <property type="term" value="P:carbohydrate derivative metabolic process"/>
    <property type="evidence" value="ECO:0007669"/>
    <property type="project" value="InterPro"/>
</dbReference>
<dbReference type="CDD" id="cd05014">
    <property type="entry name" value="SIS_Kpsf"/>
    <property type="match status" value="1"/>
</dbReference>
<feature type="domain" description="SIS" evidence="9">
    <location>
        <begin position="32"/>
        <end position="174"/>
    </location>
</feature>
<organism evidence="10 11">
    <name type="scientific">Candidatus Manganitrophus noduliformans</name>
    <dbReference type="NCBI Taxonomy" id="2606439"/>
    <lineage>
        <taxon>Bacteria</taxon>
        <taxon>Pseudomonadati</taxon>
        <taxon>Nitrospirota</taxon>
        <taxon>Nitrospiria</taxon>
        <taxon>Candidatus Troglogloeales</taxon>
        <taxon>Candidatus Manganitrophaceae</taxon>
        <taxon>Candidatus Manganitrophus</taxon>
    </lineage>
</organism>
<evidence type="ECO:0000259" key="9">
    <source>
        <dbReference type="PROSITE" id="PS51464"/>
    </source>
</evidence>
<evidence type="ECO:0000256" key="7">
    <source>
        <dbReference type="PROSITE-ProRule" id="PRU00703"/>
    </source>
</evidence>
<feature type="site" description="Catalytically relevant" evidence="6">
    <location>
        <position position="49"/>
    </location>
</feature>
<evidence type="ECO:0000256" key="3">
    <source>
        <dbReference type="ARBA" id="ARBA00023122"/>
    </source>
</evidence>
<dbReference type="PROSITE" id="PS51464">
    <property type="entry name" value="SIS"/>
    <property type="match status" value="1"/>
</dbReference>
<comment type="similarity">
    <text evidence="1 4">Belongs to the SIS family. GutQ/KpsF subfamily.</text>
</comment>
<dbReference type="GO" id="GO:0046872">
    <property type="term" value="F:metal ion binding"/>
    <property type="evidence" value="ECO:0007669"/>
    <property type="project" value="UniProtKB-KW"/>
</dbReference>
<dbReference type="Proteomes" id="UP000534783">
    <property type="component" value="Unassembled WGS sequence"/>
</dbReference>
<feature type="site" description="Catalytically relevant" evidence="6">
    <location>
        <position position="183"/>
    </location>
</feature>
<keyword evidence="5" id="KW-0862">Zinc</keyword>
<keyword evidence="2" id="KW-0677">Repeat</keyword>
<dbReference type="InterPro" id="IPR050986">
    <property type="entry name" value="GutQ/KpsF_isomerases"/>
</dbReference>
<evidence type="ECO:0000313" key="10">
    <source>
        <dbReference type="EMBL" id="NKE72433.1"/>
    </source>
</evidence>
<feature type="domain" description="CBS" evidence="8">
    <location>
        <begin position="200"/>
        <end position="262"/>
    </location>
</feature>
<dbReference type="PROSITE" id="PS51371">
    <property type="entry name" value="CBS"/>
    <property type="match status" value="2"/>
</dbReference>
<comment type="caution">
    <text evidence="10">The sequence shown here is derived from an EMBL/GenBank/DDBJ whole genome shotgun (WGS) entry which is preliminary data.</text>
</comment>
<evidence type="ECO:0000313" key="11">
    <source>
        <dbReference type="Proteomes" id="UP000534783"/>
    </source>
</evidence>
<reference evidence="10 11" key="1">
    <citation type="journal article" date="2020" name="Nature">
        <title>Bacterial chemolithoautotrophy via manganese oxidation.</title>
        <authorList>
            <person name="Yu H."/>
            <person name="Leadbetter J.R."/>
        </authorList>
    </citation>
    <scope>NUCLEOTIDE SEQUENCE [LARGE SCALE GENOMIC DNA]</scope>
    <source>
        <strain evidence="10 11">Mn-1</strain>
    </source>
</reference>
<dbReference type="PIRSF" id="PIRSF004692">
    <property type="entry name" value="KdsD_KpsF"/>
    <property type="match status" value="1"/>
</dbReference>
<name>A0A7X6DS83_9BACT</name>
<dbReference type="SUPFAM" id="SSF53697">
    <property type="entry name" value="SIS domain"/>
    <property type="match status" value="1"/>
</dbReference>
<keyword evidence="10" id="KW-0413">Isomerase</keyword>
<dbReference type="InterPro" id="IPR046342">
    <property type="entry name" value="CBS_dom_sf"/>
</dbReference>
<dbReference type="Gene3D" id="3.10.580.10">
    <property type="entry name" value="CBS-domain"/>
    <property type="match status" value="1"/>
</dbReference>
<evidence type="ECO:0000256" key="1">
    <source>
        <dbReference type="ARBA" id="ARBA00008165"/>
    </source>
</evidence>
<dbReference type="FunFam" id="3.40.50.10490:FF:000011">
    <property type="entry name" value="Arabinose 5-phosphate isomerase"/>
    <property type="match status" value="1"/>
</dbReference>
<evidence type="ECO:0000256" key="5">
    <source>
        <dbReference type="PIRSR" id="PIRSR004692-2"/>
    </source>
</evidence>
<dbReference type="CDD" id="cd04604">
    <property type="entry name" value="CBS_pair_SIS_assoc"/>
    <property type="match status" value="1"/>
</dbReference>
<evidence type="ECO:0000256" key="6">
    <source>
        <dbReference type="PIRSR" id="PIRSR004692-3"/>
    </source>
</evidence>
<dbReference type="EMBL" id="VTOW01000003">
    <property type="protein sequence ID" value="NKE72433.1"/>
    <property type="molecule type" value="Genomic_DNA"/>
</dbReference>
<dbReference type="InterPro" id="IPR001347">
    <property type="entry name" value="SIS_dom"/>
</dbReference>
<sequence>MILEEGKRVLRIEAQAITDLIDRMDGRFVEAVALCYNSKGRIVVVGMGKSGLIGKKIAATLASTGTPAFFLHPAEGIHGDLGMVSKEDVALLISNSGETEEILRILPSIKRMDLKMITLTGNVKSTLAKMSDVILDISIREEACPLGLAPTASTTATLAMGDALAVALLQQRGFRKEDFAFFHPGGSLGRQLLLKVEDAMHVGNNIPKVAEETPMREVVLEMTAKKLGMTTVLNAAGKLAGVITDGDLRRLIKKIDHEGRDIFSLPAREVMNRSPKTISKEALTAQAIHMMESHAITTLVVAGSDGHVDGILHLHDLLKKGVV</sequence>
<gene>
    <name evidence="10" type="ORF">MNODULE_16905</name>
</gene>
<protein>
    <submittedName>
        <fullName evidence="10">KpsF/GutQ family sugar-phosphate isomerase</fullName>
    </submittedName>
</protein>
<accession>A0A7X6DS83</accession>
<keyword evidence="3 7" id="KW-0129">CBS domain</keyword>
<dbReference type="InterPro" id="IPR035474">
    <property type="entry name" value="SIS_Kpsf"/>
</dbReference>
<dbReference type="GO" id="GO:0005975">
    <property type="term" value="P:carbohydrate metabolic process"/>
    <property type="evidence" value="ECO:0007669"/>
    <property type="project" value="InterPro"/>
</dbReference>
<dbReference type="PANTHER" id="PTHR42745:SF1">
    <property type="entry name" value="ARABINOSE 5-PHOSPHATE ISOMERASE KDSD"/>
    <property type="match status" value="1"/>
</dbReference>
<feature type="site" description="Catalytically relevant" evidence="6">
    <location>
        <position position="142"/>
    </location>
</feature>
<dbReference type="NCBIfam" id="TIGR00393">
    <property type="entry name" value="kpsF"/>
    <property type="match status" value="1"/>
</dbReference>